<protein>
    <recommendedName>
        <fullName evidence="3">DUF1289 domain-containing protein</fullName>
    </recommendedName>
</protein>
<organism evidence="1 2">
    <name type="scientific">Chiayiivirga flava</name>
    <dbReference type="NCBI Taxonomy" id="659595"/>
    <lineage>
        <taxon>Bacteria</taxon>
        <taxon>Pseudomonadati</taxon>
        <taxon>Pseudomonadota</taxon>
        <taxon>Gammaproteobacteria</taxon>
        <taxon>Lysobacterales</taxon>
        <taxon>Lysobacteraceae</taxon>
        <taxon>Chiayiivirga</taxon>
    </lineage>
</organism>
<evidence type="ECO:0008006" key="3">
    <source>
        <dbReference type="Google" id="ProtNLM"/>
    </source>
</evidence>
<dbReference type="InterPro" id="IPR010710">
    <property type="entry name" value="DUF1289"/>
</dbReference>
<dbReference type="EMBL" id="JACHHP010000006">
    <property type="protein sequence ID" value="MBB5209409.1"/>
    <property type="molecule type" value="Genomic_DNA"/>
</dbReference>
<comment type="caution">
    <text evidence="1">The sequence shown here is derived from an EMBL/GenBank/DDBJ whole genome shotgun (WGS) entry which is preliminary data.</text>
</comment>
<dbReference type="Proteomes" id="UP000521199">
    <property type="component" value="Unassembled WGS sequence"/>
</dbReference>
<dbReference type="PANTHER" id="PTHR35175">
    <property type="entry name" value="DUF1289 DOMAIN-CONTAINING PROTEIN"/>
    <property type="match status" value="1"/>
</dbReference>
<name>A0A7W8G1G3_9GAMM</name>
<evidence type="ECO:0000313" key="2">
    <source>
        <dbReference type="Proteomes" id="UP000521199"/>
    </source>
</evidence>
<proteinExistence type="predicted"/>
<gene>
    <name evidence="1" type="ORF">HNQ52_002978</name>
</gene>
<reference evidence="1 2" key="1">
    <citation type="submission" date="2020-08" db="EMBL/GenBank/DDBJ databases">
        <title>Genomic Encyclopedia of Type Strains, Phase IV (KMG-IV): sequencing the most valuable type-strain genomes for metagenomic binning, comparative biology and taxonomic classification.</title>
        <authorList>
            <person name="Goeker M."/>
        </authorList>
    </citation>
    <scope>NUCLEOTIDE SEQUENCE [LARGE SCALE GENOMIC DNA]</scope>
    <source>
        <strain evidence="1 2">DSM 24163</strain>
    </source>
</reference>
<sequence length="65" mass="7064">MVSSPYKVVLSPCIGVCELDAQGLCAGCLRTGHEIAGWSTMDDAERLRLMTQVLPAREAARTRTQ</sequence>
<evidence type="ECO:0000313" key="1">
    <source>
        <dbReference type="EMBL" id="MBB5209409.1"/>
    </source>
</evidence>
<accession>A0A7W8G1G3</accession>
<dbReference type="PANTHER" id="PTHR35175:SF2">
    <property type="entry name" value="DUF1289 DOMAIN-CONTAINING PROTEIN"/>
    <property type="match status" value="1"/>
</dbReference>
<dbReference type="Pfam" id="PF06945">
    <property type="entry name" value="DUF1289"/>
    <property type="match status" value="1"/>
</dbReference>
<dbReference type="AlphaFoldDB" id="A0A7W8G1G3"/>
<keyword evidence="2" id="KW-1185">Reference proteome</keyword>